<keyword evidence="4" id="KW-1185">Reference proteome</keyword>
<feature type="domain" description="Peptidase M24" evidence="2">
    <location>
        <begin position="32"/>
        <end position="239"/>
    </location>
</feature>
<dbReference type="OrthoDB" id="5876363at2759"/>
<dbReference type="OMA" id="SRMFYSE"/>
<evidence type="ECO:0000256" key="1">
    <source>
        <dbReference type="ARBA" id="ARBA00007319"/>
    </source>
</evidence>
<dbReference type="InterPro" id="IPR047113">
    <property type="entry name" value="PA2G4/ARX1"/>
</dbReference>
<dbReference type="AlphaFoldDB" id="A0A090LL67"/>
<evidence type="ECO:0000259" key="2">
    <source>
        <dbReference type="Pfam" id="PF00557"/>
    </source>
</evidence>
<dbReference type="Proteomes" id="UP000035682">
    <property type="component" value="Unplaced"/>
</dbReference>
<dbReference type="RefSeq" id="XP_024509761.1">
    <property type="nucleotide sequence ID" value="XM_024644175.1"/>
</dbReference>
<dbReference type="eggNOG" id="KOG2776">
    <property type="taxonomic scope" value="Eukaryota"/>
</dbReference>
<evidence type="ECO:0000313" key="5">
    <source>
        <dbReference type="WBParaSite" id="SRAE_2000519300.1"/>
    </source>
</evidence>
<reference evidence="3 4" key="1">
    <citation type="submission" date="2014-09" db="EMBL/GenBank/DDBJ databases">
        <authorList>
            <person name="Martin A.A."/>
        </authorList>
    </citation>
    <scope>NUCLEOTIDE SEQUENCE</scope>
    <source>
        <strain evidence="4">ED321</strain>
        <strain evidence="3">ED321 Heterogonic</strain>
    </source>
</reference>
<dbReference type="InterPro" id="IPR036005">
    <property type="entry name" value="Creatinase/aminopeptidase-like"/>
</dbReference>
<name>A0A090LL67_STRRB</name>
<evidence type="ECO:0000313" key="4">
    <source>
        <dbReference type="Proteomes" id="UP000035682"/>
    </source>
</evidence>
<protein>
    <submittedName>
        <fullName evidence="3 5">Proliferation-associated protein 2G4</fullName>
    </submittedName>
</protein>
<evidence type="ECO:0000313" key="6">
    <source>
        <dbReference type="WormBase" id="SRAE_2000519300"/>
    </source>
</evidence>
<organism evidence="3">
    <name type="scientific">Strongyloides ratti</name>
    <name type="common">Parasitic roundworm</name>
    <dbReference type="NCBI Taxonomy" id="34506"/>
    <lineage>
        <taxon>Eukaryota</taxon>
        <taxon>Metazoa</taxon>
        <taxon>Ecdysozoa</taxon>
        <taxon>Nematoda</taxon>
        <taxon>Chromadorea</taxon>
        <taxon>Rhabditida</taxon>
        <taxon>Tylenchina</taxon>
        <taxon>Panagrolaimomorpha</taxon>
        <taxon>Strongyloidoidea</taxon>
        <taxon>Strongyloididae</taxon>
        <taxon>Strongyloides</taxon>
    </lineage>
</organism>
<dbReference type="NCBIfam" id="TIGR00495">
    <property type="entry name" value="crvDNA_42K"/>
    <property type="match status" value="1"/>
</dbReference>
<accession>A0A090LL67</accession>
<dbReference type="InterPro" id="IPR000994">
    <property type="entry name" value="Pept_M24"/>
</dbReference>
<dbReference type="eggNOG" id="KOG4203">
    <property type="taxonomic scope" value="Eukaryota"/>
</dbReference>
<proteinExistence type="inferred from homology"/>
<sequence>MAPHAGCGSECKDYKSPEELKVSPHDDTVNNKYRDAATITNDALKTVIKNAVSGASSRDLCKMGDSFIIEATSKLYKGKNFYKGIAMPTCVSVNNCACHFSPLESDPDVILKDGDVVKIDLGTHFDGYIATAAHTVVIGASEQNKVTGKVANALVAANKCLEAAMRMLKPTGQYDSQAVNDTMMKITKYYDVSLVENMVSHQLQQDEIHGSKGIVQNPSDEQRQHVTKVSFEPYDVFALDILVSTGSGKLKLKDTRTTVYKKSTEQQYALKLKNSRAFYSEANNKFGSMPFTIRAMDDEVKARVGVLECTNHGIMEPHHVMYEKDGEVVVQFKYTVFILPGGVSKIAGLPFDSNIVTCEKEIVDENISQLLKTGLKIKKEKTAQ</sequence>
<dbReference type="InterPro" id="IPR036390">
    <property type="entry name" value="WH_DNA-bd_sf"/>
</dbReference>
<comment type="similarity">
    <text evidence="1">Belongs to the peptidase M24 family.</text>
</comment>
<dbReference type="InterPro" id="IPR004545">
    <property type="entry name" value="PA2G4"/>
</dbReference>
<reference evidence="5" key="2">
    <citation type="submission" date="2020-12" db="UniProtKB">
        <authorList>
            <consortium name="WormBaseParasite"/>
        </authorList>
    </citation>
    <scope>IDENTIFICATION</scope>
</reference>
<dbReference type="PANTHER" id="PTHR10804">
    <property type="entry name" value="PROTEASE FAMILY M24 METHIONYL AMINOPEPTIDASE, AMINOPEPTIDASE P"/>
    <property type="match status" value="1"/>
</dbReference>
<dbReference type="WBParaSite" id="SRAE_2000519300.1">
    <property type="protein sequence ID" value="SRAE_2000519300.1"/>
    <property type="gene ID" value="WBGene00265449"/>
</dbReference>
<dbReference type="PANTHER" id="PTHR10804:SF11">
    <property type="entry name" value="PROLIFERATION-ASSOCIATED PROTEIN 2G4"/>
    <property type="match status" value="1"/>
</dbReference>
<dbReference type="CTD" id="36382942"/>
<dbReference type="Gene3D" id="3.90.230.10">
    <property type="entry name" value="Creatinase/methionine aminopeptidase superfamily"/>
    <property type="match status" value="1"/>
</dbReference>
<dbReference type="FunFam" id="1.10.10.10:FF:000029">
    <property type="entry name" value="Proliferation-associated 2G4, a"/>
    <property type="match status" value="1"/>
</dbReference>
<dbReference type="EMBL" id="LN609529">
    <property type="protein sequence ID" value="CEF70564.1"/>
    <property type="molecule type" value="Genomic_DNA"/>
</dbReference>
<dbReference type="InterPro" id="IPR036388">
    <property type="entry name" value="WH-like_DNA-bd_sf"/>
</dbReference>
<gene>
    <name evidence="3 5 6" type="ORF">SRAE_2000519300</name>
</gene>
<dbReference type="SUPFAM" id="SSF46785">
    <property type="entry name" value="Winged helix' DNA-binding domain"/>
    <property type="match status" value="1"/>
</dbReference>
<dbReference type="SUPFAM" id="SSF55920">
    <property type="entry name" value="Creatinase/aminopeptidase"/>
    <property type="match status" value="1"/>
</dbReference>
<dbReference type="CDD" id="cd01089">
    <property type="entry name" value="PA2G4-like"/>
    <property type="match status" value="1"/>
</dbReference>
<dbReference type="Gene3D" id="1.10.10.10">
    <property type="entry name" value="Winged helix-like DNA-binding domain superfamily/Winged helix DNA-binding domain"/>
    <property type="match status" value="1"/>
</dbReference>
<evidence type="ECO:0000313" key="3">
    <source>
        <dbReference type="EMBL" id="CEF70564.1"/>
    </source>
</evidence>
<dbReference type="STRING" id="34506.A0A090LL67"/>
<dbReference type="WormBase" id="SRAE_2000519300">
    <property type="protein sequence ID" value="SRP12082"/>
    <property type="gene ID" value="WBGene00265449"/>
</dbReference>
<dbReference type="GeneID" id="36382942"/>
<dbReference type="Pfam" id="PF00557">
    <property type="entry name" value="Peptidase_M24"/>
    <property type="match status" value="1"/>
</dbReference>